<evidence type="ECO:0000313" key="1">
    <source>
        <dbReference type="EMBL" id="CAA9219325.1"/>
    </source>
</evidence>
<dbReference type="AlphaFoldDB" id="A0A6J4HCJ1"/>
<proteinExistence type="predicted"/>
<sequence length="107" mass="11954">MVRTEAPVRVLKITGLGRSGSTVLDIVLGNHPDIESVGEVSRLIRTGWISRESLRGIDPKKRAVPICTCGKRLDVLYVDTPDEACPFWSSVRREWIERTNGDGIESY</sequence>
<dbReference type="SUPFAM" id="SSF52540">
    <property type="entry name" value="P-loop containing nucleoside triphosphate hydrolases"/>
    <property type="match status" value="1"/>
</dbReference>
<evidence type="ECO:0008006" key="2">
    <source>
        <dbReference type="Google" id="ProtNLM"/>
    </source>
</evidence>
<reference evidence="1" key="1">
    <citation type="submission" date="2020-02" db="EMBL/GenBank/DDBJ databases">
        <authorList>
            <person name="Meier V. D."/>
        </authorList>
    </citation>
    <scope>NUCLEOTIDE SEQUENCE</scope>
    <source>
        <strain evidence="1">AVDCRST_MAG93</strain>
    </source>
</reference>
<dbReference type="Gene3D" id="3.40.50.300">
    <property type="entry name" value="P-loop containing nucleotide triphosphate hydrolases"/>
    <property type="match status" value="1"/>
</dbReference>
<name>A0A6J4HCJ1_9CHLR</name>
<dbReference type="EMBL" id="CADCTR010000122">
    <property type="protein sequence ID" value="CAA9219325.1"/>
    <property type="molecule type" value="Genomic_DNA"/>
</dbReference>
<protein>
    <recommendedName>
        <fullName evidence="2">Sulfotransferase</fullName>
    </recommendedName>
</protein>
<gene>
    <name evidence="1" type="ORF">AVDCRST_MAG93-380</name>
</gene>
<organism evidence="1">
    <name type="scientific">uncultured Chloroflexia bacterium</name>
    <dbReference type="NCBI Taxonomy" id="1672391"/>
    <lineage>
        <taxon>Bacteria</taxon>
        <taxon>Bacillati</taxon>
        <taxon>Chloroflexota</taxon>
        <taxon>Chloroflexia</taxon>
        <taxon>environmental samples</taxon>
    </lineage>
</organism>
<accession>A0A6J4HCJ1</accession>
<feature type="non-terminal residue" evidence="1">
    <location>
        <position position="107"/>
    </location>
</feature>
<dbReference type="InterPro" id="IPR027417">
    <property type="entry name" value="P-loop_NTPase"/>
</dbReference>